<dbReference type="AlphaFoldDB" id="A0A7S2SHY9"/>
<dbReference type="InterPro" id="IPR010095">
    <property type="entry name" value="Cas12f1-like_TNB"/>
</dbReference>
<feature type="region of interest" description="Disordered" evidence="2">
    <location>
        <begin position="450"/>
        <end position="476"/>
    </location>
</feature>
<feature type="region of interest" description="Disordered" evidence="2">
    <location>
        <begin position="346"/>
        <end position="382"/>
    </location>
</feature>
<gene>
    <name evidence="4" type="ORF">RMAR1173_LOCUS15048</name>
</gene>
<feature type="compositionally biased region" description="Basic residues" evidence="2">
    <location>
        <begin position="364"/>
        <end position="382"/>
    </location>
</feature>
<feature type="compositionally biased region" description="Basic and acidic residues" evidence="2">
    <location>
        <begin position="346"/>
        <end position="363"/>
    </location>
</feature>
<accession>A0A7S2SHY9</accession>
<dbReference type="Pfam" id="PF07282">
    <property type="entry name" value="Cas12f1-like_TNB"/>
    <property type="match status" value="1"/>
</dbReference>
<proteinExistence type="predicted"/>
<feature type="region of interest" description="Disordered" evidence="2">
    <location>
        <begin position="876"/>
        <end position="899"/>
    </location>
</feature>
<dbReference type="GO" id="GO:0003677">
    <property type="term" value="F:DNA binding"/>
    <property type="evidence" value="ECO:0007669"/>
    <property type="project" value="UniProtKB-KW"/>
</dbReference>
<feature type="domain" description="Cas12f1-like TNB" evidence="3">
    <location>
        <begin position="811"/>
        <end position="857"/>
    </location>
</feature>
<organism evidence="4">
    <name type="scientific">Rhizochromulina marina</name>
    <dbReference type="NCBI Taxonomy" id="1034831"/>
    <lineage>
        <taxon>Eukaryota</taxon>
        <taxon>Sar</taxon>
        <taxon>Stramenopiles</taxon>
        <taxon>Ochrophyta</taxon>
        <taxon>Dictyochophyceae</taxon>
        <taxon>Rhizochromulinales</taxon>
        <taxon>Rhizochromulina</taxon>
    </lineage>
</organism>
<evidence type="ECO:0000313" key="4">
    <source>
        <dbReference type="EMBL" id="CAD9700638.1"/>
    </source>
</evidence>
<evidence type="ECO:0000256" key="2">
    <source>
        <dbReference type="SAM" id="MobiDB-lite"/>
    </source>
</evidence>
<evidence type="ECO:0000256" key="1">
    <source>
        <dbReference type="ARBA" id="ARBA00023125"/>
    </source>
</evidence>
<dbReference type="EMBL" id="HBHJ01022841">
    <property type="protein sequence ID" value="CAD9700638.1"/>
    <property type="molecule type" value="Transcribed_RNA"/>
</dbReference>
<feature type="compositionally biased region" description="Pro residues" evidence="2">
    <location>
        <begin position="878"/>
        <end position="892"/>
    </location>
</feature>
<evidence type="ECO:0000259" key="3">
    <source>
        <dbReference type="Pfam" id="PF07282"/>
    </source>
</evidence>
<name>A0A7S2SHY9_9STRA</name>
<feature type="region of interest" description="Disordered" evidence="2">
    <location>
        <begin position="581"/>
        <end position="616"/>
    </location>
</feature>
<protein>
    <recommendedName>
        <fullName evidence="3">Cas12f1-like TNB domain-containing protein</fullName>
    </recommendedName>
</protein>
<keyword evidence="1" id="KW-0238">DNA-binding</keyword>
<sequence>MHGGAATLQRLKNSYMRTLTEFLSTGTPPAIRAALTWLAEKMQFARVTATHCILPRMFLSLILPILAASSARLVGGAPGGLARSSEVPEDVAREAGEAAATLDGFLGDITNCMTHVLNATFSDPKLPENMLRQEVARMAQGEMGRLARAFPDAFGKDILPSRQYMSKIIDDAAGGLAKDNLTHVQANMHPRMVNALMAQLHVAAKEKNIHTTVRMLKGWAWAILAEIAGNATSRQKRALDPSNHFWTKKQKKKGIPKNKRDAVRDFYKHDIAGLQARWKAFLDLQLGAGARFFSRKEVKKLQEGKKAGALLVCMEEARNVVTEAAEAWKEDQRAQATKRVQEAKDALEKTNRDLKENPASDKLKARKAKREKTLKNASKWKKKPRHFKDHNMGISVLATYRVPFIPINKSTMPNILRHANELLRPGATSNAPGDSDEANALRRHLPPTLHESFRWGAPSSGSEAAPTQAAAHTPNAEVVPPDLLAEITERAHRLLPEAKVPDFIAEISTPRFLVECESFSSGRGRDQLVKKYTNKLEAFARTRVCWRAYFPCLGLEAPHPGNGWLREYLKSDGITLRIICTKPKNPESPRPSRRRRRRQCDDPSADGVESPAEGDVIVGIDPGSGKPYCCAGFGVHELQPSEQAIFAKAPLFRFSMPASEWVRQSGRTRATNHSNHYYKHICFSLNGGQYTSLRRYCKDTLSRVARHPRTFEEHDRRIEALAPVLHLILAVQRLPAVRRSHTSTTVQRTRTIKRLADKVVAEARNYLGDNGRIFVAFGNGQAGSLLGQGSPRAPHYKILDAFKSDERLCVFVTDEFRTSRQCSLCREKLTGGRHWAEKICKCCNRTWDRDYNGAGNIAKVFWCHAIWKRRPAGFCRPSRPPPPAEEPPPQGTLPPAGSL</sequence>
<reference evidence="4" key="1">
    <citation type="submission" date="2021-01" db="EMBL/GenBank/DDBJ databases">
        <authorList>
            <person name="Corre E."/>
            <person name="Pelletier E."/>
            <person name="Niang G."/>
            <person name="Scheremetjew M."/>
            <person name="Finn R."/>
            <person name="Kale V."/>
            <person name="Holt S."/>
            <person name="Cochrane G."/>
            <person name="Meng A."/>
            <person name="Brown T."/>
            <person name="Cohen L."/>
        </authorList>
    </citation>
    <scope>NUCLEOTIDE SEQUENCE</scope>
    <source>
        <strain evidence="4">CCMP1243</strain>
    </source>
</reference>